<dbReference type="PRINTS" id="PR00463">
    <property type="entry name" value="EP450I"/>
</dbReference>
<dbReference type="AlphaFoldDB" id="A0AAV8YQD2"/>
<evidence type="ECO:0008006" key="17">
    <source>
        <dbReference type="Google" id="ProtNLM"/>
    </source>
</evidence>
<dbReference type="InterPro" id="IPR017972">
    <property type="entry name" value="Cyt_P450_CS"/>
</dbReference>
<evidence type="ECO:0000256" key="11">
    <source>
        <dbReference type="ARBA" id="ARBA00023033"/>
    </source>
</evidence>
<keyword evidence="16" id="KW-1185">Reference proteome</keyword>
<comment type="similarity">
    <text evidence="4 14">Belongs to the cytochrome P450 family.</text>
</comment>
<dbReference type="Gene3D" id="1.10.630.10">
    <property type="entry name" value="Cytochrome P450"/>
    <property type="match status" value="1"/>
</dbReference>
<comment type="subcellular location">
    <subcellularLocation>
        <location evidence="3">Endoplasmic reticulum membrane</location>
        <topology evidence="3">Peripheral membrane protein</topology>
    </subcellularLocation>
    <subcellularLocation>
        <location evidence="2">Microsome membrane</location>
        <topology evidence="2">Peripheral membrane protein</topology>
    </subcellularLocation>
</comment>
<comment type="cofactor">
    <cofactor evidence="1 13">
        <name>heme</name>
        <dbReference type="ChEBI" id="CHEBI:30413"/>
    </cofactor>
</comment>
<dbReference type="PRINTS" id="PR00385">
    <property type="entry name" value="P450"/>
</dbReference>
<keyword evidence="7" id="KW-0256">Endoplasmic reticulum</keyword>
<keyword evidence="11 14" id="KW-0503">Monooxygenase</keyword>
<name>A0AAV8YQD2_9CUCU</name>
<keyword evidence="6 13" id="KW-0479">Metal-binding</keyword>
<protein>
    <recommendedName>
        <fullName evidence="17">Cytochrome P450</fullName>
    </recommendedName>
</protein>
<evidence type="ECO:0000313" key="16">
    <source>
        <dbReference type="Proteomes" id="UP001162162"/>
    </source>
</evidence>
<dbReference type="GO" id="GO:0004497">
    <property type="term" value="F:monooxygenase activity"/>
    <property type="evidence" value="ECO:0007669"/>
    <property type="project" value="UniProtKB-KW"/>
</dbReference>
<evidence type="ECO:0000256" key="3">
    <source>
        <dbReference type="ARBA" id="ARBA00004406"/>
    </source>
</evidence>
<dbReference type="PROSITE" id="PS00086">
    <property type="entry name" value="CYTOCHROME_P450"/>
    <property type="match status" value="1"/>
</dbReference>
<dbReference type="SUPFAM" id="SSF48264">
    <property type="entry name" value="Cytochrome P450"/>
    <property type="match status" value="1"/>
</dbReference>
<gene>
    <name evidence="15" type="ORF">NQ318_019138</name>
</gene>
<evidence type="ECO:0000256" key="6">
    <source>
        <dbReference type="ARBA" id="ARBA00022723"/>
    </source>
</evidence>
<dbReference type="EMBL" id="JAPWTK010000052">
    <property type="protein sequence ID" value="KAJ8953898.1"/>
    <property type="molecule type" value="Genomic_DNA"/>
</dbReference>
<evidence type="ECO:0000256" key="1">
    <source>
        <dbReference type="ARBA" id="ARBA00001971"/>
    </source>
</evidence>
<reference evidence="15" key="1">
    <citation type="journal article" date="2023" name="Insect Mol. Biol.">
        <title>Genome sequencing provides insights into the evolution of gene families encoding plant cell wall-degrading enzymes in longhorned beetles.</title>
        <authorList>
            <person name="Shin N.R."/>
            <person name="Okamura Y."/>
            <person name="Kirsch R."/>
            <person name="Pauchet Y."/>
        </authorList>
    </citation>
    <scope>NUCLEOTIDE SEQUENCE</scope>
    <source>
        <strain evidence="15">AMC_N1</strain>
    </source>
</reference>
<evidence type="ECO:0000256" key="14">
    <source>
        <dbReference type="RuleBase" id="RU000461"/>
    </source>
</evidence>
<dbReference type="InterPro" id="IPR001128">
    <property type="entry name" value="Cyt_P450"/>
</dbReference>
<sequence>MKYMDMVVSETLRKWPNALAVDRVCTKPYTIEPTMPGEKPVHLEKGAVLFLPIFAVHRDPKNFPDPERFDPERFSDENKHNIKPYTYYPFGVGPRNCIGSRFALLETKAVFFHLLLHFQFVPVKKTMIPLQMSKKSFSVTFDGGLWIGFKRIKE</sequence>
<evidence type="ECO:0000256" key="7">
    <source>
        <dbReference type="ARBA" id="ARBA00022824"/>
    </source>
</evidence>
<dbReference type="InterPro" id="IPR036396">
    <property type="entry name" value="Cyt_P450_sf"/>
</dbReference>
<evidence type="ECO:0000256" key="5">
    <source>
        <dbReference type="ARBA" id="ARBA00022617"/>
    </source>
</evidence>
<evidence type="ECO:0000256" key="2">
    <source>
        <dbReference type="ARBA" id="ARBA00004174"/>
    </source>
</evidence>
<evidence type="ECO:0000256" key="13">
    <source>
        <dbReference type="PIRSR" id="PIRSR602401-1"/>
    </source>
</evidence>
<comment type="caution">
    <text evidence="15">The sequence shown here is derived from an EMBL/GenBank/DDBJ whole genome shotgun (WGS) entry which is preliminary data.</text>
</comment>
<dbReference type="PANTHER" id="PTHR24292">
    <property type="entry name" value="CYTOCHROME P450"/>
    <property type="match status" value="1"/>
</dbReference>
<proteinExistence type="inferred from homology"/>
<keyword evidence="10 13" id="KW-0408">Iron</keyword>
<dbReference type="InterPro" id="IPR050476">
    <property type="entry name" value="Insect_CytP450_Detox"/>
</dbReference>
<dbReference type="PANTHER" id="PTHR24292:SF54">
    <property type="entry name" value="CYP9F3-RELATED"/>
    <property type="match status" value="1"/>
</dbReference>
<evidence type="ECO:0000256" key="8">
    <source>
        <dbReference type="ARBA" id="ARBA00022848"/>
    </source>
</evidence>
<organism evidence="15 16">
    <name type="scientific">Aromia moschata</name>
    <dbReference type="NCBI Taxonomy" id="1265417"/>
    <lineage>
        <taxon>Eukaryota</taxon>
        <taxon>Metazoa</taxon>
        <taxon>Ecdysozoa</taxon>
        <taxon>Arthropoda</taxon>
        <taxon>Hexapoda</taxon>
        <taxon>Insecta</taxon>
        <taxon>Pterygota</taxon>
        <taxon>Neoptera</taxon>
        <taxon>Endopterygota</taxon>
        <taxon>Coleoptera</taxon>
        <taxon>Polyphaga</taxon>
        <taxon>Cucujiformia</taxon>
        <taxon>Chrysomeloidea</taxon>
        <taxon>Cerambycidae</taxon>
        <taxon>Cerambycinae</taxon>
        <taxon>Callichromatini</taxon>
        <taxon>Aromia</taxon>
    </lineage>
</organism>
<dbReference type="GO" id="GO:0005506">
    <property type="term" value="F:iron ion binding"/>
    <property type="evidence" value="ECO:0007669"/>
    <property type="project" value="InterPro"/>
</dbReference>
<dbReference type="Pfam" id="PF00067">
    <property type="entry name" value="p450"/>
    <property type="match status" value="1"/>
</dbReference>
<keyword evidence="9 14" id="KW-0560">Oxidoreductase</keyword>
<accession>A0AAV8YQD2</accession>
<keyword evidence="8" id="KW-0492">Microsome</keyword>
<dbReference type="GO" id="GO:0016705">
    <property type="term" value="F:oxidoreductase activity, acting on paired donors, with incorporation or reduction of molecular oxygen"/>
    <property type="evidence" value="ECO:0007669"/>
    <property type="project" value="InterPro"/>
</dbReference>
<dbReference type="GO" id="GO:0005789">
    <property type="term" value="C:endoplasmic reticulum membrane"/>
    <property type="evidence" value="ECO:0007669"/>
    <property type="project" value="UniProtKB-SubCell"/>
</dbReference>
<evidence type="ECO:0000256" key="12">
    <source>
        <dbReference type="ARBA" id="ARBA00023136"/>
    </source>
</evidence>
<dbReference type="InterPro" id="IPR002401">
    <property type="entry name" value="Cyt_P450_E_grp-I"/>
</dbReference>
<feature type="binding site" description="axial binding residue" evidence="13">
    <location>
        <position position="97"/>
    </location>
    <ligand>
        <name>heme</name>
        <dbReference type="ChEBI" id="CHEBI:30413"/>
    </ligand>
    <ligandPart>
        <name>Fe</name>
        <dbReference type="ChEBI" id="CHEBI:18248"/>
    </ligandPart>
</feature>
<dbReference type="GO" id="GO:0020037">
    <property type="term" value="F:heme binding"/>
    <property type="evidence" value="ECO:0007669"/>
    <property type="project" value="InterPro"/>
</dbReference>
<evidence type="ECO:0000256" key="4">
    <source>
        <dbReference type="ARBA" id="ARBA00010617"/>
    </source>
</evidence>
<evidence type="ECO:0000256" key="10">
    <source>
        <dbReference type="ARBA" id="ARBA00023004"/>
    </source>
</evidence>
<keyword evidence="12" id="KW-0472">Membrane</keyword>
<dbReference type="Proteomes" id="UP001162162">
    <property type="component" value="Unassembled WGS sequence"/>
</dbReference>
<keyword evidence="5 13" id="KW-0349">Heme</keyword>
<evidence type="ECO:0000256" key="9">
    <source>
        <dbReference type="ARBA" id="ARBA00023002"/>
    </source>
</evidence>
<evidence type="ECO:0000313" key="15">
    <source>
        <dbReference type="EMBL" id="KAJ8953898.1"/>
    </source>
</evidence>